<protein>
    <recommendedName>
        <fullName evidence="5">Histidine kinase/HSP90-like ATPase domain-containing protein</fullName>
    </recommendedName>
</protein>
<comment type="caution">
    <text evidence="6">The sequence shown here is derived from an EMBL/GenBank/DDBJ whole genome shotgun (WGS) entry which is preliminary data.</text>
</comment>
<keyword evidence="1" id="KW-0808">Transferase</keyword>
<dbReference type="SUPFAM" id="SSF55874">
    <property type="entry name" value="ATPase domain of HSP90 chaperone/DNA topoisomerase II/histidine kinase"/>
    <property type="match status" value="1"/>
</dbReference>
<dbReference type="InterPro" id="IPR036890">
    <property type="entry name" value="HATPase_C_sf"/>
</dbReference>
<dbReference type="CDD" id="cd16917">
    <property type="entry name" value="HATPase_UhpB-NarQ-NarX-like"/>
    <property type="match status" value="1"/>
</dbReference>
<evidence type="ECO:0000313" key="7">
    <source>
        <dbReference type="Proteomes" id="UP000272888"/>
    </source>
</evidence>
<dbReference type="PANTHER" id="PTHR24421">
    <property type="entry name" value="NITRATE/NITRITE SENSOR PROTEIN NARX-RELATED"/>
    <property type="match status" value="1"/>
</dbReference>
<feature type="transmembrane region" description="Helical" evidence="4">
    <location>
        <begin position="125"/>
        <end position="145"/>
    </location>
</feature>
<accession>A0A3A8QII2</accession>
<gene>
    <name evidence="6" type="ORF">D7V93_07115</name>
</gene>
<dbReference type="InterPro" id="IPR011712">
    <property type="entry name" value="Sig_transdc_His_kin_sub3_dim/P"/>
</dbReference>
<evidence type="ECO:0000256" key="3">
    <source>
        <dbReference type="ARBA" id="ARBA00023012"/>
    </source>
</evidence>
<dbReference type="Pfam" id="PF02518">
    <property type="entry name" value="HATPase_c"/>
    <property type="match status" value="1"/>
</dbReference>
<reference evidence="7" key="1">
    <citation type="submission" date="2018-09" db="EMBL/GenBank/DDBJ databases">
        <authorList>
            <person name="Livingstone P.G."/>
            <person name="Whitworth D.E."/>
        </authorList>
    </citation>
    <scope>NUCLEOTIDE SEQUENCE [LARGE SCALE GENOMIC DNA]</scope>
    <source>
        <strain evidence="7">CA051B</strain>
    </source>
</reference>
<keyword evidence="2" id="KW-0418">Kinase</keyword>
<evidence type="ECO:0000256" key="4">
    <source>
        <dbReference type="SAM" id="Phobius"/>
    </source>
</evidence>
<proteinExistence type="predicted"/>
<evidence type="ECO:0000313" key="6">
    <source>
        <dbReference type="EMBL" id="RKH64692.1"/>
    </source>
</evidence>
<keyword evidence="4" id="KW-0812">Transmembrane</keyword>
<feature type="transmembrane region" description="Helical" evidence="4">
    <location>
        <begin position="60"/>
        <end position="78"/>
    </location>
</feature>
<keyword evidence="4" id="KW-0472">Membrane</keyword>
<name>A0A3A8QII2_9BACT</name>
<dbReference type="AlphaFoldDB" id="A0A3A8QII2"/>
<keyword evidence="3" id="KW-0902">Two-component regulatory system</keyword>
<dbReference type="InterPro" id="IPR050482">
    <property type="entry name" value="Sensor_HK_TwoCompSys"/>
</dbReference>
<sequence>MERAPRAEAGSWLDPAADDASGARLPSERLLRFAGFVAWTLTVLEEAVEAAARPGSASDLVVRFAPLALYLPALWWLLGPGLVSSRRQMRTTLLVLLSLIGTFLFPNLHYIVAATLPFLLEPRRALRWLAACNVLGVPWLVYVLLRDPGAAGMPAWIPGGGVLLATVGAHLGWQAFAFVIGLIAATERRQRHESQWLNRELVATQGLLADGVRLADRVELSRELHDTLGHHLTVLHLQLERAVQLSEGATRSALEEARGIGKRLLGEVRSAVGHLRNAAVIDLRTALLTLAHGTGAPRVHVAFDERLQIRHAGQAHALFRCAQEALTNALRHAGAGNVWLAVREEESTLVLSAHDDGQGQHIVREGHGLRGMRERLEALGGTLSIVSQEHGGFRVEARLPREVPT</sequence>
<feature type="transmembrane region" description="Helical" evidence="4">
    <location>
        <begin position="93"/>
        <end position="113"/>
    </location>
</feature>
<dbReference type="GO" id="GO:0016020">
    <property type="term" value="C:membrane"/>
    <property type="evidence" value="ECO:0007669"/>
    <property type="project" value="InterPro"/>
</dbReference>
<dbReference type="Gene3D" id="3.30.565.10">
    <property type="entry name" value="Histidine kinase-like ATPase, C-terminal domain"/>
    <property type="match status" value="1"/>
</dbReference>
<dbReference type="Proteomes" id="UP000272888">
    <property type="component" value="Unassembled WGS sequence"/>
</dbReference>
<evidence type="ECO:0000256" key="2">
    <source>
        <dbReference type="ARBA" id="ARBA00022777"/>
    </source>
</evidence>
<dbReference type="Gene3D" id="1.20.5.1930">
    <property type="match status" value="1"/>
</dbReference>
<dbReference type="PANTHER" id="PTHR24421:SF59">
    <property type="entry name" value="OXYGEN SENSOR HISTIDINE KINASE NREB"/>
    <property type="match status" value="1"/>
</dbReference>
<dbReference type="SMART" id="SM00387">
    <property type="entry name" value="HATPase_c"/>
    <property type="match status" value="1"/>
</dbReference>
<feature type="transmembrane region" description="Helical" evidence="4">
    <location>
        <begin position="157"/>
        <end position="185"/>
    </location>
</feature>
<organism evidence="6 7">
    <name type="scientific">Corallococcus llansteffanensis</name>
    <dbReference type="NCBI Taxonomy" id="2316731"/>
    <lineage>
        <taxon>Bacteria</taxon>
        <taxon>Pseudomonadati</taxon>
        <taxon>Myxococcota</taxon>
        <taxon>Myxococcia</taxon>
        <taxon>Myxococcales</taxon>
        <taxon>Cystobacterineae</taxon>
        <taxon>Myxococcaceae</taxon>
        <taxon>Corallococcus</taxon>
    </lineage>
</organism>
<evidence type="ECO:0000256" key="1">
    <source>
        <dbReference type="ARBA" id="ARBA00022679"/>
    </source>
</evidence>
<keyword evidence="7" id="KW-1185">Reference proteome</keyword>
<feature type="domain" description="Histidine kinase/HSP90-like ATPase" evidence="5">
    <location>
        <begin position="313"/>
        <end position="403"/>
    </location>
</feature>
<dbReference type="InterPro" id="IPR003594">
    <property type="entry name" value="HATPase_dom"/>
</dbReference>
<keyword evidence="4" id="KW-1133">Transmembrane helix</keyword>
<dbReference type="GO" id="GO:0000155">
    <property type="term" value="F:phosphorelay sensor kinase activity"/>
    <property type="evidence" value="ECO:0007669"/>
    <property type="project" value="InterPro"/>
</dbReference>
<dbReference type="EMBL" id="RAWB01000047">
    <property type="protein sequence ID" value="RKH64692.1"/>
    <property type="molecule type" value="Genomic_DNA"/>
</dbReference>
<evidence type="ECO:0000259" key="5">
    <source>
        <dbReference type="SMART" id="SM00387"/>
    </source>
</evidence>
<dbReference type="GO" id="GO:0046983">
    <property type="term" value="F:protein dimerization activity"/>
    <property type="evidence" value="ECO:0007669"/>
    <property type="project" value="InterPro"/>
</dbReference>
<dbReference type="Pfam" id="PF07730">
    <property type="entry name" value="HisKA_3"/>
    <property type="match status" value="1"/>
</dbReference>